<protein>
    <submittedName>
        <fullName evidence="6">Creatininase family protein</fullName>
    </submittedName>
</protein>
<name>A0ABT7TDV1_9MICO</name>
<evidence type="ECO:0000256" key="2">
    <source>
        <dbReference type="ARBA" id="ARBA00022723"/>
    </source>
</evidence>
<accession>A0ABT7TDV1</accession>
<comment type="similarity">
    <text evidence="5">Belongs to the creatininase superfamily.</text>
</comment>
<dbReference type="SUPFAM" id="SSF102215">
    <property type="entry name" value="Creatininase"/>
    <property type="match status" value="1"/>
</dbReference>
<evidence type="ECO:0000256" key="5">
    <source>
        <dbReference type="ARBA" id="ARBA00024029"/>
    </source>
</evidence>
<evidence type="ECO:0000313" key="7">
    <source>
        <dbReference type="Proteomes" id="UP001235720"/>
    </source>
</evidence>
<organism evidence="6 7">
    <name type="scientific">Curtobacterium subtropicum</name>
    <dbReference type="NCBI Taxonomy" id="3055138"/>
    <lineage>
        <taxon>Bacteria</taxon>
        <taxon>Bacillati</taxon>
        <taxon>Actinomycetota</taxon>
        <taxon>Actinomycetes</taxon>
        <taxon>Micrococcales</taxon>
        <taxon>Microbacteriaceae</taxon>
        <taxon>Curtobacterium</taxon>
    </lineage>
</organism>
<dbReference type="PANTHER" id="PTHR35005">
    <property type="entry name" value="3-DEHYDRO-SCYLLO-INOSOSE HYDROLASE"/>
    <property type="match status" value="1"/>
</dbReference>
<gene>
    <name evidence="6" type="ORF">QUG98_04745</name>
</gene>
<dbReference type="PANTHER" id="PTHR35005:SF1">
    <property type="entry name" value="2-AMINO-5-FORMYLAMINO-6-RIBOSYLAMINOPYRIMIDIN-4(3H)-ONE 5'-MONOPHOSPHATE DEFORMYLASE"/>
    <property type="match status" value="1"/>
</dbReference>
<dbReference type="Gene3D" id="3.40.50.10310">
    <property type="entry name" value="Creatininase"/>
    <property type="match status" value="1"/>
</dbReference>
<keyword evidence="7" id="KW-1185">Reference proteome</keyword>
<dbReference type="InterPro" id="IPR024087">
    <property type="entry name" value="Creatininase-like_sf"/>
</dbReference>
<evidence type="ECO:0000256" key="1">
    <source>
        <dbReference type="ARBA" id="ARBA00001947"/>
    </source>
</evidence>
<proteinExistence type="inferred from homology"/>
<dbReference type="RefSeq" id="WP_289469468.1">
    <property type="nucleotide sequence ID" value="NZ_JAUCMM010000002.1"/>
</dbReference>
<dbReference type="InterPro" id="IPR003785">
    <property type="entry name" value="Creatininase/forma_Hydrolase"/>
</dbReference>
<dbReference type="EMBL" id="JAUCMM010000002">
    <property type="protein sequence ID" value="MDM7887756.1"/>
    <property type="molecule type" value="Genomic_DNA"/>
</dbReference>
<keyword evidence="4" id="KW-0862">Zinc</keyword>
<comment type="cofactor">
    <cofactor evidence="1">
        <name>Zn(2+)</name>
        <dbReference type="ChEBI" id="CHEBI:29105"/>
    </cofactor>
</comment>
<evidence type="ECO:0000256" key="4">
    <source>
        <dbReference type="ARBA" id="ARBA00022833"/>
    </source>
</evidence>
<dbReference type="Proteomes" id="UP001235720">
    <property type="component" value="Unassembled WGS sequence"/>
</dbReference>
<reference evidence="6 7" key="1">
    <citation type="submission" date="2023-06" db="EMBL/GenBank/DDBJ databases">
        <authorList>
            <person name="Feng G."/>
            <person name="Li J."/>
            <person name="Zhu H."/>
        </authorList>
    </citation>
    <scope>NUCLEOTIDE SEQUENCE [LARGE SCALE GENOMIC DNA]</scope>
    <source>
        <strain evidence="6 7">RHCJP20</strain>
    </source>
</reference>
<comment type="caution">
    <text evidence="6">The sequence shown here is derived from an EMBL/GenBank/DDBJ whole genome shotgun (WGS) entry which is preliminary data.</text>
</comment>
<sequence length="314" mass="31604">MSGVARPGAAVRSRLLAELSGPAVAAGIGPDSIVVQPTGAVEHHGPHLPLVTDFLLADHIGGAAVERAAAEGLDVWQLPTLAFTKSDEHSWAPGTVWLDESTMFDTAVQVGRAVALMGAGSLVFANGHGGNVALLQVALREIRKRYGLKTFLMPTLARMPGPSGEDADERGLGIHGGAAETSMILHLRPDLVDMSLAERWVPDHLAEFSRIAFNGGPVSFGWLSNDFGTPGVVGDASRATAAYGQALWDLSLDEAVASLHEIARFDPAVAKPAIGAGAGAGAAGAGAAGADAGAGAGAGASGAGPLAADVVAVP</sequence>
<dbReference type="Pfam" id="PF02633">
    <property type="entry name" value="Creatininase"/>
    <property type="match status" value="1"/>
</dbReference>
<keyword evidence="3" id="KW-0378">Hydrolase</keyword>
<evidence type="ECO:0000256" key="3">
    <source>
        <dbReference type="ARBA" id="ARBA00022801"/>
    </source>
</evidence>
<keyword evidence="2" id="KW-0479">Metal-binding</keyword>
<evidence type="ECO:0000313" key="6">
    <source>
        <dbReference type="EMBL" id="MDM7887756.1"/>
    </source>
</evidence>